<keyword evidence="3" id="KW-1185">Reference proteome</keyword>
<dbReference type="CDD" id="cd23060">
    <property type="entry name" value="PDZ5_DrPTPN13-like"/>
    <property type="match status" value="1"/>
</dbReference>
<feature type="domain" description="PDZ" evidence="1">
    <location>
        <begin position="18"/>
        <end position="100"/>
    </location>
</feature>
<dbReference type="SUPFAM" id="SSF50156">
    <property type="entry name" value="PDZ domain-like"/>
    <property type="match status" value="1"/>
</dbReference>
<protein>
    <recommendedName>
        <fullName evidence="1">PDZ domain-containing protein</fullName>
    </recommendedName>
</protein>
<accession>A0A3B3VX77</accession>
<dbReference type="PANTHER" id="PTHR46900">
    <property type="entry name" value="TYROSINE-PROTEIN PHOSPHATASE NON-RECEPTOR TYPE 13"/>
    <property type="match status" value="1"/>
</dbReference>
<dbReference type="InterPro" id="IPR036034">
    <property type="entry name" value="PDZ_sf"/>
</dbReference>
<dbReference type="PANTHER" id="PTHR46900:SF4">
    <property type="entry name" value="FERM AND PDZ DOMAIN CONTAINING 2"/>
    <property type="match status" value="1"/>
</dbReference>
<dbReference type="PROSITE" id="PS50106">
    <property type="entry name" value="PDZ"/>
    <property type="match status" value="1"/>
</dbReference>
<sequence>MLKSIYFINFALQSCIMQVEFKKPEGGGLGFALVGGANGSMLRVREICSGGVAEQDGRLKVGDILLEVNGVIVSGLSHSKVVDILRKAEGTVQLTICRDILPLTYSESPTPPNMSAHTEAILAEQPAHMSNSDVCSAPESLQDRQAERLVGMMSGISLSFYQFD</sequence>
<dbReference type="InterPro" id="IPR052074">
    <property type="entry name" value="NonRcpt_TyrProt_Phosphatase"/>
</dbReference>
<dbReference type="Gene3D" id="2.30.42.10">
    <property type="match status" value="1"/>
</dbReference>
<dbReference type="AlphaFoldDB" id="A0A3B3VX77"/>
<evidence type="ECO:0000313" key="2">
    <source>
        <dbReference type="Ensembl" id="ENSPLAP00000029643.1"/>
    </source>
</evidence>
<dbReference type="Ensembl" id="ENSPLAT00000025676.1">
    <property type="protein sequence ID" value="ENSPLAP00000029643.1"/>
    <property type="gene ID" value="ENSPLAG00000020048.1"/>
</dbReference>
<dbReference type="PROSITE" id="PS51257">
    <property type="entry name" value="PROKAR_LIPOPROTEIN"/>
    <property type="match status" value="1"/>
</dbReference>
<dbReference type="GeneTree" id="ENSGT00940000177496"/>
<organism evidence="2 3">
    <name type="scientific">Poecilia latipinna</name>
    <name type="common">sailfin molly</name>
    <dbReference type="NCBI Taxonomy" id="48699"/>
    <lineage>
        <taxon>Eukaryota</taxon>
        <taxon>Metazoa</taxon>
        <taxon>Chordata</taxon>
        <taxon>Craniata</taxon>
        <taxon>Vertebrata</taxon>
        <taxon>Euteleostomi</taxon>
        <taxon>Actinopterygii</taxon>
        <taxon>Neopterygii</taxon>
        <taxon>Teleostei</taxon>
        <taxon>Neoteleostei</taxon>
        <taxon>Acanthomorphata</taxon>
        <taxon>Ovalentaria</taxon>
        <taxon>Atherinomorphae</taxon>
        <taxon>Cyprinodontiformes</taxon>
        <taxon>Poeciliidae</taxon>
        <taxon>Poeciliinae</taxon>
        <taxon>Poecilia</taxon>
    </lineage>
</organism>
<name>A0A3B3VX77_9TELE</name>
<dbReference type="SMART" id="SM00228">
    <property type="entry name" value="PDZ"/>
    <property type="match status" value="1"/>
</dbReference>
<evidence type="ECO:0000313" key="3">
    <source>
        <dbReference type="Proteomes" id="UP000261500"/>
    </source>
</evidence>
<dbReference type="Pfam" id="PF00595">
    <property type="entry name" value="PDZ"/>
    <property type="match status" value="1"/>
</dbReference>
<evidence type="ECO:0000259" key="1">
    <source>
        <dbReference type="PROSITE" id="PS50106"/>
    </source>
</evidence>
<reference evidence="2" key="2">
    <citation type="submission" date="2025-09" db="UniProtKB">
        <authorList>
            <consortium name="Ensembl"/>
        </authorList>
    </citation>
    <scope>IDENTIFICATION</scope>
</reference>
<reference evidence="2" key="1">
    <citation type="submission" date="2025-08" db="UniProtKB">
        <authorList>
            <consortium name="Ensembl"/>
        </authorList>
    </citation>
    <scope>IDENTIFICATION</scope>
</reference>
<proteinExistence type="predicted"/>
<dbReference type="STRING" id="48699.ENSPLAP00000029643"/>
<dbReference type="Proteomes" id="UP000261500">
    <property type="component" value="Unplaced"/>
</dbReference>
<dbReference type="InterPro" id="IPR001478">
    <property type="entry name" value="PDZ"/>
</dbReference>